<organism evidence="2 3">
    <name type="scientific">Mytilus coruscus</name>
    <name type="common">Sea mussel</name>
    <dbReference type="NCBI Taxonomy" id="42192"/>
    <lineage>
        <taxon>Eukaryota</taxon>
        <taxon>Metazoa</taxon>
        <taxon>Spiralia</taxon>
        <taxon>Lophotrochozoa</taxon>
        <taxon>Mollusca</taxon>
        <taxon>Bivalvia</taxon>
        <taxon>Autobranchia</taxon>
        <taxon>Pteriomorphia</taxon>
        <taxon>Mytilida</taxon>
        <taxon>Mytiloidea</taxon>
        <taxon>Mytilidae</taxon>
        <taxon>Mytilinae</taxon>
        <taxon>Mytilus</taxon>
    </lineage>
</organism>
<evidence type="ECO:0000313" key="3">
    <source>
        <dbReference type="Proteomes" id="UP000507470"/>
    </source>
</evidence>
<gene>
    <name evidence="2" type="ORF">MCOR_32334</name>
</gene>
<dbReference type="EMBL" id="CACVKT020005775">
    <property type="protein sequence ID" value="CAC5397930.1"/>
    <property type="molecule type" value="Genomic_DNA"/>
</dbReference>
<evidence type="ECO:0000313" key="2">
    <source>
        <dbReference type="EMBL" id="CAC5397930.1"/>
    </source>
</evidence>
<keyword evidence="1" id="KW-1133">Transmembrane helix</keyword>
<evidence type="ECO:0000256" key="1">
    <source>
        <dbReference type="SAM" id="Phobius"/>
    </source>
</evidence>
<feature type="transmembrane region" description="Helical" evidence="1">
    <location>
        <begin position="52"/>
        <end position="71"/>
    </location>
</feature>
<name>A0A6J8CSR9_MYTCO</name>
<accession>A0A6J8CSR9</accession>
<keyword evidence="1" id="KW-0472">Membrane</keyword>
<sequence>MISRNLSVESPMVERNDEHPIRFTMGSKMPSQLSLTSDMASIYEKYSMHIDVIKWIGVVVILALMSTSLAVTSGMSRRLPKNNTDCKKSTTDYGGSGVVINKTTCGYLKQFDLLGNYKVTVCSFQKQVWIDIGHFKDFKQNNGILLNAKQWRYLQRLRTTINDAVKRAGKELRQ</sequence>
<proteinExistence type="predicted"/>
<dbReference type="AlphaFoldDB" id="A0A6J8CSR9"/>
<protein>
    <submittedName>
        <fullName evidence="2">Uncharacterized protein</fullName>
    </submittedName>
</protein>
<keyword evidence="3" id="KW-1185">Reference proteome</keyword>
<keyword evidence="1" id="KW-0812">Transmembrane</keyword>
<reference evidence="2 3" key="1">
    <citation type="submission" date="2020-06" db="EMBL/GenBank/DDBJ databases">
        <authorList>
            <person name="Li R."/>
            <person name="Bekaert M."/>
        </authorList>
    </citation>
    <scope>NUCLEOTIDE SEQUENCE [LARGE SCALE GENOMIC DNA]</scope>
    <source>
        <strain evidence="3">wild</strain>
    </source>
</reference>
<dbReference type="Proteomes" id="UP000507470">
    <property type="component" value="Unassembled WGS sequence"/>
</dbReference>
<dbReference type="OrthoDB" id="10352850at2759"/>